<keyword evidence="2" id="KW-0012">Acyltransferase</keyword>
<dbReference type="STRING" id="225991.MA05_01015"/>
<keyword evidence="1" id="KW-0808">Transferase</keyword>
<dbReference type="RefSeq" id="WP_042412117.1">
    <property type="nucleotide sequence ID" value="NZ_JBOK01000018.1"/>
</dbReference>
<comment type="caution">
    <text evidence="5">The sequence shown here is derived from an EMBL/GenBank/DDBJ whole genome shotgun (WGS) entry which is preliminary data.</text>
</comment>
<dbReference type="Pfam" id="PF13302">
    <property type="entry name" value="Acetyltransf_3"/>
    <property type="match status" value="1"/>
</dbReference>
<name>A0A014Q820_9BURK</name>
<accession>A0A014Q820</accession>
<evidence type="ECO:0000259" key="4">
    <source>
        <dbReference type="PROSITE" id="PS51186"/>
    </source>
</evidence>
<evidence type="ECO:0000256" key="3">
    <source>
        <dbReference type="ARBA" id="ARBA00038502"/>
    </source>
</evidence>
<dbReference type="InterPro" id="IPR016181">
    <property type="entry name" value="Acyl_CoA_acyltransferase"/>
</dbReference>
<dbReference type="Proteomes" id="UP000020766">
    <property type="component" value="Unassembled WGS sequence"/>
</dbReference>
<feature type="domain" description="N-acetyltransferase" evidence="4">
    <location>
        <begin position="4"/>
        <end position="165"/>
    </location>
</feature>
<gene>
    <name evidence="5" type="ORF">AX13_05870</name>
</gene>
<evidence type="ECO:0000313" key="6">
    <source>
        <dbReference type="Proteomes" id="UP000020766"/>
    </source>
</evidence>
<evidence type="ECO:0000256" key="1">
    <source>
        <dbReference type="ARBA" id="ARBA00022679"/>
    </source>
</evidence>
<dbReference type="EMBL" id="JBOK01000018">
    <property type="protein sequence ID" value="EXU79282.1"/>
    <property type="molecule type" value="Genomic_DNA"/>
</dbReference>
<dbReference type="GeneID" id="74940455"/>
<proteinExistence type="inferred from homology"/>
<dbReference type="AlphaFoldDB" id="A0A014Q820"/>
<dbReference type="PATRIC" id="fig|1457173.3.peg.2856"/>
<sequence length="177" mass="19845">MELILLRAQDAHPLWVLETTHRAYFESWVNPRPDNFYTPVGFDHALQAALQLQAAGQAFHYLIWLGGELAGRINLTQVRPAPYHSASLGYRIAPTHSGQGLASAAVQAVMHKAFQVHGLQRLEATARPENPASIRVLEKNGFHRFGHSRCSIQLHRQWFDLLYFEAHAQPQAPAAPV</sequence>
<evidence type="ECO:0000313" key="5">
    <source>
        <dbReference type="EMBL" id="EXU79282.1"/>
    </source>
</evidence>
<dbReference type="Gene3D" id="3.40.630.30">
    <property type="match status" value="1"/>
</dbReference>
<dbReference type="InterPro" id="IPR051531">
    <property type="entry name" value="N-acetyltransferase"/>
</dbReference>
<evidence type="ECO:0000256" key="2">
    <source>
        <dbReference type="ARBA" id="ARBA00023315"/>
    </source>
</evidence>
<dbReference type="PANTHER" id="PTHR43792">
    <property type="entry name" value="GNAT FAMILY, PUTATIVE (AFU_ORTHOLOGUE AFUA_3G00765)-RELATED-RELATED"/>
    <property type="match status" value="1"/>
</dbReference>
<keyword evidence="6" id="KW-1185">Reference proteome</keyword>
<dbReference type="SUPFAM" id="SSF55729">
    <property type="entry name" value="Acyl-CoA N-acyltransferases (Nat)"/>
    <property type="match status" value="1"/>
</dbReference>
<comment type="similarity">
    <text evidence="3">Belongs to the acetyltransferase family. RimJ subfamily.</text>
</comment>
<dbReference type="InterPro" id="IPR000182">
    <property type="entry name" value="GNAT_dom"/>
</dbReference>
<dbReference type="GO" id="GO:0008999">
    <property type="term" value="F:protein-N-terminal-alanine acetyltransferase activity"/>
    <property type="evidence" value="ECO:0007669"/>
    <property type="project" value="TreeGrafter"/>
</dbReference>
<dbReference type="PROSITE" id="PS51186">
    <property type="entry name" value="GNAT"/>
    <property type="match status" value="1"/>
</dbReference>
<reference evidence="5 6" key="1">
    <citation type="submission" date="2014-01" db="EMBL/GenBank/DDBJ databases">
        <title>Interspecies Systems Biology Uncovers Metabolites Affecting C. elegans Gene Expression and Life History Traits.</title>
        <authorList>
            <person name="Watson E."/>
            <person name="Macneil L.T."/>
            <person name="Ritter A.D."/>
            <person name="Yilmaz L.S."/>
            <person name="Rosebrock A.P."/>
            <person name="Caudy A.A."/>
            <person name="Walhout A.J."/>
        </authorList>
    </citation>
    <scope>NUCLEOTIDE SEQUENCE [LARGE SCALE GENOMIC DNA]</scope>
    <source>
        <strain evidence="5 6">DA1877</strain>
    </source>
</reference>
<dbReference type="PANTHER" id="PTHR43792:SF8">
    <property type="entry name" value="[RIBOSOMAL PROTEIN US5]-ALANINE N-ACETYLTRANSFERASE"/>
    <property type="match status" value="1"/>
</dbReference>
<organism evidence="5 6">
    <name type="scientific">Comamonas aquatica DA1877</name>
    <dbReference type="NCBI Taxonomy" id="1457173"/>
    <lineage>
        <taxon>Bacteria</taxon>
        <taxon>Pseudomonadati</taxon>
        <taxon>Pseudomonadota</taxon>
        <taxon>Betaproteobacteria</taxon>
        <taxon>Burkholderiales</taxon>
        <taxon>Comamonadaceae</taxon>
        <taxon>Comamonas</taxon>
    </lineage>
</organism>
<protein>
    <recommendedName>
        <fullName evidence="4">N-acetyltransferase domain-containing protein</fullName>
    </recommendedName>
</protein>
<dbReference type="GO" id="GO:0005737">
    <property type="term" value="C:cytoplasm"/>
    <property type="evidence" value="ECO:0007669"/>
    <property type="project" value="TreeGrafter"/>
</dbReference>